<evidence type="ECO:0000256" key="1">
    <source>
        <dbReference type="ARBA" id="ARBA00004635"/>
    </source>
</evidence>
<dbReference type="InterPro" id="IPR046953">
    <property type="entry name" value="Spore_GerAC-like_C"/>
</dbReference>
<evidence type="ECO:0000256" key="2">
    <source>
        <dbReference type="ARBA" id="ARBA00007886"/>
    </source>
</evidence>
<sequence length="382" mass="43614">MKHLRILLFLLVMFLLSGCPKANILEQQSLTLAIGYDAKENHSFQVTATLLESEEHAEDTSHIVTVEAETSKSARRKLNEKLPNEIATGQTRVVLLNKAIFDLKMLNEIYVLSRDPFFGDMIKIAIVDGSTEDLLTHPYEKYKNVGMSLNSLLDHNTKFNWVPELTLHDFTYFRDTNTLDLAIPTLKREGEEIVINSLSLLHGGDIVGEASPKEGFFLKALKGKRTPFLYEAIIKKKDMKKSGMDQYFLTEFNDENTDEVKVVFSIIKNKGKVKLIDEESRTFEASIDMDINIEDISQVYDFKQNKAIIALEKQLDIEVTKDLQSFLDKIRKVNSDIIGFGELYRSHAKDGKFVDEQWEDIFPDTKIHGKAQIDTIRTGIIE</sequence>
<dbReference type="InterPro" id="IPR008844">
    <property type="entry name" value="Spore_GerAC-like"/>
</dbReference>
<dbReference type="EMBL" id="JACSQL010000003">
    <property type="protein sequence ID" value="MBD7968498.1"/>
    <property type="molecule type" value="Genomic_DNA"/>
</dbReference>
<accession>A0ABR8SYD7</accession>
<keyword evidence="4" id="KW-0732">Signal</keyword>
<dbReference type="InterPro" id="IPR057336">
    <property type="entry name" value="GerAC_N"/>
</dbReference>
<evidence type="ECO:0000259" key="9">
    <source>
        <dbReference type="Pfam" id="PF25198"/>
    </source>
</evidence>
<keyword evidence="5" id="KW-0472">Membrane</keyword>
<evidence type="ECO:0000256" key="4">
    <source>
        <dbReference type="ARBA" id="ARBA00022729"/>
    </source>
</evidence>
<gene>
    <name evidence="10" type="ORF">H9647_10510</name>
</gene>
<keyword evidence="7" id="KW-0449">Lipoprotein</keyword>
<evidence type="ECO:0000313" key="10">
    <source>
        <dbReference type="EMBL" id="MBD7968498.1"/>
    </source>
</evidence>
<dbReference type="PANTHER" id="PTHR35789">
    <property type="entry name" value="SPORE GERMINATION PROTEIN B3"/>
    <property type="match status" value="1"/>
</dbReference>
<dbReference type="Gene3D" id="3.30.300.210">
    <property type="entry name" value="Nutrient germinant receptor protein C, domain 3"/>
    <property type="match status" value="1"/>
</dbReference>
<dbReference type="NCBIfam" id="TIGR02887">
    <property type="entry name" value="spore_ger_x_C"/>
    <property type="match status" value="1"/>
</dbReference>
<keyword evidence="6" id="KW-0564">Palmitate</keyword>
<dbReference type="PANTHER" id="PTHR35789:SF1">
    <property type="entry name" value="SPORE GERMINATION PROTEIN B3"/>
    <property type="match status" value="1"/>
</dbReference>
<evidence type="ECO:0000256" key="7">
    <source>
        <dbReference type="ARBA" id="ARBA00023288"/>
    </source>
</evidence>
<feature type="domain" description="Spore germination protein N-terminal" evidence="9">
    <location>
        <begin position="23"/>
        <end position="187"/>
    </location>
</feature>
<comment type="similarity">
    <text evidence="2">Belongs to the GerABKC lipoprotein family.</text>
</comment>
<evidence type="ECO:0000256" key="5">
    <source>
        <dbReference type="ARBA" id="ARBA00023136"/>
    </source>
</evidence>
<feature type="domain" description="Spore germination GerAC-like C-terminal" evidence="8">
    <location>
        <begin position="200"/>
        <end position="379"/>
    </location>
</feature>
<evidence type="ECO:0000259" key="8">
    <source>
        <dbReference type="Pfam" id="PF05504"/>
    </source>
</evidence>
<protein>
    <submittedName>
        <fullName evidence="10">Ger(X)C family spore germination protein</fullName>
    </submittedName>
</protein>
<dbReference type="Pfam" id="PF25198">
    <property type="entry name" value="Spore_GerAC_N"/>
    <property type="match status" value="1"/>
</dbReference>
<comment type="caution">
    <text evidence="10">The sequence shown here is derived from an EMBL/GenBank/DDBJ whole genome shotgun (WGS) entry which is preliminary data.</text>
</comment>
<comment type="subcellular location">
    <subcellularLocation>
        <location evidence="1">Membrane</location>
        <topology evidence="1">Lipid-anchor</topology>
    </subcellularLocation>
</comment>
<organism evidence="10 11">
    <name type="scientific">Paenibacillus gallinarum</name>
    <dbReference type="NCBI Taxonomy" id="2762232"/>
    <lineage>
        <taxon>Bacteria</taxon>
        <taxon>Bacillati</taxon>
        <taxon>Bacillota</taxon>
        <taxon>Bacilli</taxon>
        <taxon>Bacillales</taxon>
        <taxon>Paenibacillaceae</taxon>
        <taxon>Paenibacillus</taxon>
    </lineage>
</organism>
<evidence type="ECO:0000313" key="11">
    <source>
        <dbReference type="Proteomes" id="UP000608071"/>
    </source>
</evidence>
<dbReference type="RefSeq" id="WP_191799721.1">
    <property type="nucleotide sequence ID" value="NZ_JACSQL010000003.1"/>
</dbReference>
<name>A0ABR8SYD7_9BACL</name>
<keyword evidence="3" id="KW-0309">Germination</keyword>
<dbReference type="Pfam" id="PF05504">
    <property type="entry name" value="Spore_GerAC"/>
    <property type="match status" value="1"/>
</dbReference>
<reference evidence="10 11" key="1">
    <citation type="submission" date="2020-08" db="EMBL/GenBank/DDBJ databases">
        <title>A Genomic Blueprint of the Chicken Gut Microbiome.</title>
        <authorList>
            <person name="Gilroy R."/>
            <person name="Ravi A."/>
            <person name="Getino M."/>
            <person name="Pursley I."/>
            <person name="Horton D.L."/>
            <person name="Alikhan N.-F."/>
            <person name="Baker D."/>
            <person name="Gharbi K."/>
            <person name="Hall N."/>
            <person name="Watson M."/>
            <person name="Adriaenssens E.M."/>
            <person name="Foster-Nyarko E."/>
            <person name="Jarju S."/>
            <person name="Secka A."/>
            <person name="Antonio M."/>
            <person name="Oren A."/>
            <person name="Chaudhuri R."/>
            <person name="La Ragione R.M."/>
            <person name="Hildebrand F."/>
            <person name="Pallen M.J."/>
        </authorList>
    </citation>
    <scope>NUCLEOTIDE SEQUENCE [LARGE SCALE GENOMIC DNA]</scope>
    <source>
        <strain evidence="10 11">Sa2BVA9</strain>
    </source>
</reference>
<evidence type="ECO:0000256" key="6">
    <source>
        <dbReference type="ARBA" id="ARBA00023139"/>
    </source>
</evidence>
<dbReference type="Proteomes" id="UP000608071">
    <property type="component" value="Unassembled WGS sequence"/>
</dbReference>
<proteinExistence type="inferred from homology"/>
<dbReference type="PROSITE" id="PS51257">
    <property type="entry name" value="PROKAR_LIPOPROTEIN"/>
    <property type="match status" value="1"/>
</dbReference>
<evidence type="ECO:0000256" key="3">
    <source>
        <dbReference type="ARBA" id="ARBA00022544"/>
    </source>
</evidence>
<keyword evidence="11" id="KW-1185">Reference proteome</keyword>
<dbReference type="InterPro" id="IPR038501">
    <property type="entry name" value="Spore_GerAC_C_sf"/>
</dbReference>